<dbReference type="CDD" id="cd13925">
    <property type="entry name" value="RPF"/>
    <property type="match status" value="1"/>
</dbReference>
<dbReference type="SUPFAM" id="SSF53955">
    <property type="entry name" value="Lysozyme-like"/>
    <property type="match status" value="1"/>
</dbReference>
<keyword evidence="4" id="KW-0732">Signal</keyword>
<name>A0ABN1A964_9ACTN</name>
<gene>
    <name evidence="6" type="primary">rpfC</name>
    <name evidence="6" type="ORF">GCM10010361_38600</name>
</gene>
<dbReference type="InterPro" id="IPR052196">
    <property type="entry name" value="Bact_Kbp"/>
</dbReference>
<dbReference type="Gene3D" id="3.10.350.10">
    <property type="entry name" value="LysM domain"/>
    <property type="match status" value="1"/>
</dbReference>
<feature type="chain" id="PRO_5046533182" evidence="4">
    <location>
        <begin position="41"/>
        <end position="355"/>
    </location>
</feature>
<accession>A0ABN1A964</accession>
<evidence type="ECO:0000259" key="5">
    <source>
        <dbReference type="PROSITE" id="PS51782"/>
    </source>
</evidence>
<dbReference type="Pfam" id="PF06737">
    <property type="entry name" value="Transglycosylas"/>
    <property type="match status" value="1"/>
</dbReference>
<evidence type="ECO:0000313" key="6">
    <source>
        <dbReference type="EMBL" id="GAA0470706.1"/>
    </source>
</evidence>
<dbReference type="RefSeq" id="WP_346096212.1">
    <property type="nucleotide sequence ID" value="NZ_BAAABY010000027.1"/>
</dbReference>
<keyword evidence="7" id="KW-1185">Reference proteome</keyword>
<dbReference type="SMART" id="SM00257">
    <property type="entry name" value="LysM"/>
    <property type="match status" value="1"/>
</dbReference>
<evidence type="ECO:0000256" key="4">
    <source>
        <dbReference type="SAM" id="SignalP"/>
    </source>
</evidence>
<sequence length="355" mass="35139">MRSGNGRHRRPRQAPALLVAASVTGAGMALPLLTAGGAQAADTATWDRVAMCESGGAWSANAGNGYYGGLQLTLQMWRDYGGESYAERPDLASRAQQIAVAESILNDRGPDAWPSCAVNARLDVDGLIPDVDPGGSETPAPSESGDDASGSPSAGTGGDGADAGQPSGDATSKPSDDASAPQADEPDTEPSGDPTAKPSDGPTSRPSDDGTDGMDADAGADKGAGSADEGSGGDSAGPRAGDSADRPSGDASAPSGDASTPGTGRHRGTADDGKGEAGEGKDGRPAGRHASRGDAHRGTPSGGGVYTVRPGDSLSAIAEERGLAEGWTGLYDANEGVIGADPDLIHPGQRLELGQ</sequence>
<dbReference type="Pfam" id="PF01476">
    <property type="entry name" value="LysM"/>
    <property type="match status" value="1"/>
</dbReference>
<dbReference type="Proteomes" id="UP001500909">
    <property type="component" value="Unassembled WGS sequence"/>
</dbReference>
<organism evidence="6 7">
    <name type="scientific">Streptomyces olivaceiscleroticus</name>
    <dbReference type="NCBI Taxonomy" id="68245"/>
    <lineage>
        <taxon>Bacteria</taxon>
        <taxon>Bacillati</taxon>
        <taxon>Actinomycetota</taxon>
        <taxon>Actinomycetes</taxon>
        <taxon>Kitasatosporales</taxon>
        <taxon>Streptomycetaceae</taxon>
        <taxon>Streptomyces</taxon>
    </lineage>
</organism>
<feature type="signal peptide" evidence="4">
    <location>
        <begin position="1"/>
        <end position="40"/>
    </location>
</feature>
<reference evidence="6 7" key="1">
    <citation type="journal article" date="2019" name="Int. J. Syst. Evol. Microbiol.">
        <title>The Global Catalogue of Microorganisms (GCM) 10K type strain sequencing project: providing services to taxonomists for standard genome sequencing and annotation.</title>
        <authorList>
            <consortium name="The Broad Institute Genomics Platform"/>
            <consortium name="The Broad Institute Genome Sequencing Center for Infectious Disease"/>
            <person name="Wu L."/>
            <person name="Ma J."/>
        </authorList>
    </citation>
    <scope>NUCLEOTIDE SEQUENCE [LARGE SCALE GENOMIC DNA]</scope>
    <source>
        <strain evidence="6 7">JCM 4805</strain>
    </source>
</reference>
<comment type="caution">
    <text evidence="6">The sequence shown here is derived from an EMBL/GenBank/DDBJ whole genome shotgun (WGS) entry which is preliminary data.</text>
</comment>
<dbReference type="Gene3D" id="1.10.530.10">
    <property type="match status" value="1"/>
</dbReference>
<dbReference type="EMBL" id="BAAABY010000027">
    <property type="protein sequence ID" value="GAA0470706.1"/>
    <property type="molecule type" value="Genomic_DNA"/>
</dbReference>
<feature type="domain" description="LysM" evidence="5">
    <location>
        <begin position="304"/>
        <end position="353"/>
    </location>
</feature>
<evidence type="ECO:0000313" key="7">
    <source>
        <dbReference type="Proteomes" id="UP001500909"/>
    </source>
</evidence>
<dbReference type="PANTHER" id="PTHR34700">
    <property type="entry name" value="POTASSIUM BINDING PROTEIN KBP"/>
    <property type="match status" value="1"/>
</dbReference>
<evidence type="ECO:0000256" key="2">
    <source>
        <dbReference type="ARBA" id="ARBA00022801"/>
    </source>
</evidence>
<evidence type="ECO:0000256" key="3">
    <source>
        <dbReference type="SAM" id="MobiDB-lite"/>
    </source>
</evidence>
<comment type="similarity">
    <text evidence="1">Belongs to the transglycosylase family. Rpf subfamily.</text>
</comment>
<protein>
    <submittedName>
        <fullName evidence="6">Resuscitation-promoting factor protein RpfC</fullName>
    </submittedName>
</protein>
<dbReference type="SUPFAM" id="SSF54106">
    <property type="entry name" value="LysM domain"/>
    <property type="match status" value="1"/>
</dbReference>
<dbReference type="PANTHER" id="PTHR34700:SF4">
    <property type="entry name" value="PHAGE-LIKE ELEMENT PBSX PROTEIN XKDP"/>
    <property type="match status" value="1"/>
</dbReference>
<keyword evidence="2" id="KW-0378">Hydrolase</keyword>
<dbReference type="InterPro" id="IPR023346">
    <property type="entry name" value="Lysozyme-like_dom_sf"/>
</dbReference>
<dbReference type="PROSITE" id="PS51782">
    <property type="entry name" value="LYSM"/>
    <property type="match status" value="1"/>
</dbReference>
<feature type="compositionally biased region" description="Low complexity" evidence="3">
    <location>
        <begin position="249"/>
        <end position="262"/>
    </location>
</feature>
<dbReference type="InterPro" id="IPR036779">
    <property type="entry name" value="LysM_dom_sf"/>
</dbReference>
<dbReference type="InterPro" id="IPR018392">
    <property type="entry name" value="LysM"/>
</dbReference>
<evidence type="ECO:0000256" key="1">
    <source>
        <dbReference type="ARBA" id="ARBA00010830"/>
    </source>
</evidence>
<proteinExistence type="inferred from homology"/>
<feature type="region of interest" description="Disordered" evidence="3">
    <location>
        <begin position="127"/>
        <end position="310"/>
    </location>
</feature>
<dbReference type="CDD" id="cd00118">
    <property type="entry name" value="LysM"/>
    <property type="match status" value="1"/>
</dbReference>
<dbReference type="InterPro" id="IPR010618">
    <property type="entry name" value="RPF"/>
</dbReference>
<feature type="compositionally biased region" description="Basic and acidic residues" evidence="3">
    <location>
        <begin position="268"/>
        <end position="297"/>
    </location>
</feature>